<dbReference type="eggNOG" id="KOG0601">
    <property type="taxonomic scope" value="Eukaryota"/>
</dbReference>
<evidence type="ECO:0000256" key="20">
    <source>
        <dbReference type="SAM" id="MobiDB-lite"/>
    </source>
</evidence>
<name>W5JHG7_ANODA</name>
<evidence type="ECO:0000256" key="19">
    <source>
        <dbReference type="PROSITE-ProRule" id="PRU10141"/>
    </source>
</evidence>
<dbReference type="EC" id="2.7.11.1" evidence="2"/>
<dbReference type="PROSITE" id="PS00108">
    <property type="entry name" value="PROTEIN_KINASE_ST"/>
    <property type="match status" value="1"/>
</dbReference>
<comment type="subcellular location">
    <subcellularLocation>
        <location evidence="1">Golgi apparatus membrane</location>
        <topology evidence="1">Peripheral membrane protein</topology>
    </subcellularLocation>
</comment>
<evidence type="ECO:0000256" key="6">
    <source>
        <dbReference type="ARBA" id="ARBA00022723"/>
    </source>
</evidence>
<dbReference type="AlphaFoldDB" id="W5JHG7"/>
<feature type="binding site" evidence="19">
    <location>
        <position position="112"/>
    </location>
    <ligand>
        <name>ATP</name>
        <dbReference type="ChEBI" id="CHEBI:30616"/>
    </ligand>
</feature>
<dbReference type="OMA" id="VACFRLQ"/>
<dbReference type="VEuPathDB" id="VectorBase:ADAR2_009799"/>
<dbReference type="Proteomes" id="UP000000673">
    <property type="component" value="Unassembled WGS sequence"/>
</dbReference>
<evidence type="ECO:0000256" key="11">
    <source>
        <dbReference type="ARBA" id="ARBA00023034"/>
    </source>
</evidence>
<dbReference type="GO" id="GO:0005634">
    <property type="term" value="C:nucleus"/>
    <property type="evidence" value="ECO:0007669"/>
    <property type="project" value="TreeGrafter"/>
</dbReference>
<dbReference type="InterPro" id="IPR000719">
    <property type="entry name" value="Prot_kinase_dom"/>
</dbReference>
<dbReference type="InterPro" id="IPR017441">
    <property type="entry name" value="Protein_kinase_ATP_BS"/>
</dbReference>
<evidence type="ECO:0000256" key="16">
    <source>
        <dbReference type="ARBA" id="ARBA00048679"/>
    </source>
</evidence>
<dbReference type="HOGENOM" id="CLU_028362_0_0_1"/>
<reference evidence="23" key="4">
    <citation type="submission" date="2015-06" db="UniProtKB">
        <authorList>
            <consortium name="EnsemblMetazoa"/>
        </authorList>
    </citation>
    <scope>IDENTIFICATION</scope>
</reference>
<evidence type="ECO:0000313" key="22">
    <source>
        <dbReference type="EMBL" id="ETN62355.1"/>
    </source>
</evidence>
<feature type="region of interest" description="Disordered" evidence="20">
    <location>
        <begin position="377"/>
        <end position="445"/>
    </location>
</feature>
<evidence type="ECO:0000256" key="14">
    <source>
        <dbReference type="ARBA" id="ARBA00037982"/>
    </source>
</evidence>
<dbReference type="EnsemblMetazoa" id="ADAC005951-RA">
    <property type="protein sequence ID" value="ADAC005951-PA"/>
    <property type="gene ID" value="ADAC005951"/>
</dbReference>
<dbReference type="InterPro" id="IPR050339">
    <property type="entry name" value="CC_SR_Kinase"/>
</dbReference>
<comment type="catalytic activity">
    <reaction evidence="15">
        <text>L-threonyl-[protein] + ATP = O-phospho-L-threonyl-[protein] + ADP + H(+)</text>
        <dbReference type="Rhea" id="RHEA:46608"/>
        <dbReference type="Rhea" id="RHEA-COMP:11060"/>
        <dbReference type="Rhea" id="RHEA-COMP:11605"/>
        <dbReference type="ChEBI" id="CHEBI:15378"/>
        <dbReference type="ChEBI" id="CHEBI:30013"/>
        <dbReference type="ChEBI" id="CHEBI:30616"/>
        <dbReference type="ChEBI" id="CHEBI:61977"/>
        <dbReference type="ChEBI" id="CHEBI:456216"/>
        <dbReference type="EC" id="2.7.11.1"/>
    </reaction>
</comment>
<feature type="compositionally biased region" description="Basic and acidic residues" evidence="20">
    <location>
        <begin position="544"/>
        <end position="555"/>
    </location>
</feature>
<evidence type="ECO:0000256" key="7">
    <source>
        <dbReference type="ARBA" id="ARBA00022741"/>
    </source>
</evidence>
<keyword evidence="4" id="KW-0597">Phosphoprotein</keyword>
<keyword evidence="11" id="KW-0333">Golgi apparatus</keyword>
<dbReference type="Gene3D" id="3.30.200.20">
    <property type="entry name" value="Phosphorylase Kinase, domain 1"/>
    <property type="match status" value="1"/>
</dbReference>
<organism evidence="22">
    <name type="scientific">Anopheles darlingi</name>
    <name type="common">Mosquito</name>
    <dbReference type="NCBI Taxonomy" id="43151"/>
    <lineage>
        <taxon>Eukaryota</taxon>
        <taxon>Metazoa</taxon>
        <taxon>Ecdysozoa</taxon>
        <taxon>Arthropoda</taxon>
        <taxon>Hexapoda</taxon>
        <taxon>Insecta</taxon>
        <taxon>Pterygota</taxon>
        <taxon>Neoptera</taxon>
        <taxon>Endopterygota</taxon>
        <taxon>Diptera</taxon>
        <taxon>Nematocera</taxon>
        <taxon>Culicoidea</taxon>
        <taxon>Culicidae</taxon>
        <taxon>Anophelinae</taxon>
        <taxon>Anopheles</taxon>
    </lineage>
</organism>
<evidence type="ECO:0000256" key="17">
    <source>
        <dbReference type="ARBA" id="ARBA00074601"/>
    </source>
</evidence>
<feature type="region of interest" description="Disordered" evidence="20">
    <location>
        <begin position="544"/>
        <end position="591"/>
    </location>
</feature>
<evidence type="ECO:0000256" key="3">
    <source>
        <dbReference type="ARBA" id="ARBA00022527"/>
    </source>
</evidence>
<feature type="domain" description="Protein kinase" evidence="21">
    <location>
        <begin position="82"/>
        <end position="329"/>
    </location>
</feature>
<keyword evidence="5" id="KW-0808">Transferase</keyword>
<evidence type="ECO:0000256" key="15">
    <source>
        <dbReference type="ARBA" id="ARBA00047899"/>
    </source>
</evidence>
<gene>
    <name evidence="22" type="ORF">AND_005951</name>
</gene>
<dbReference type="PROSITE" id="PS50011">
    <property type="entry name" value="PROTEIN_KINASE_DOM"/>
    <property type="match status" value="1"/>
</dbReference>
<reference evidence="22" key="3">
    <citation type="journal article" date="2013" name="Nucleic Acids Res.">
        <title>The genome of Anopheles darlingi, the main neotropical malaria vector.</title>
        <authorList>
            <person name="Marinotti O."/>
            <person name="Cerqueira G.C."/>
            <person name="de Almeida L.G."/>
            <person name="Ferro M.I."/>
            <person name="Loreto E.L."/>
            <person name="Zaha A."/>
            <person name="Teixeira S.M."/>
            <person name="Wespiser A.R."/>
            <person name="Almeida E Silva A."/>
            <person name="Schlindwein A.D."/>
            <person name="Pacheco A.C."/>
            <person name="Silva A.L."/>
            <person name="Graveley B.R."/>
            <person name="Walenz B.P."/>
            <person name="Lima Bde A."/>
            <person name="Ribeiro C.A."/>
            <person name="Nunes-Silva C.G."/>
            <person name="de Carvalho C.R."/>
            <person name="Soares C.M."/>
            <person name="de Menezes C.B."/>
            <person name="Matiolli C."/>
            <person name="Caffrey D."/>
            <person name="Araujo D.A."/>
            <person name="de Oliveira D.M."/>
            <person name="Golenbock D."/>
            <person name="Grisard E.C."/>
            <person name="Fantinatti-Garboggini F."/>
            <person name="de Carvalho F.M."/>
            <person name="Barcellos F.G."/>
            <person name="Prosdocimi F."/>
            <person name="May G."/>
            <person name="Azevedo Junior G.M."/>
            <person name="Guimaraes G.M."/>
            <person name="Goldman G.H."/>
            <person name="Padilha I.Q."/>
            <person name="Batista Jda S."/>
            <person name="Ferro J.A."/>
            <person name="Ribeiro J.M."/>
            <person name="Fietto J.L."/>
            <person name="Dabbas K.M."/>
            <person name="Cerdeira L."/>
            <person name="Agnez-Lima L.F."/>
            <person name="Brocchi M."/>
            <person name="de Carvalho M.O."/>
            <person name="Teixeira Mde M."/>
            <person name="Diniz Maia Mde M."/>
            <person name="Goldman M.H."/>
            <person name="Cruz Schneider M.P."/>
            <person name="Felipe M.S."/>
            <person name="Hungria M."/>
            <person name="Nicolas M.F."/>
            <person name="Pereira M."/>
            <person name="Montes M.A."/>
            <person name="Cantao M.E."/>
            <person name="Vincentz M."/>
            <person name="Rafael M.S."/>
            <person name="Silverman N."/>
            <person name="Stoco P.H."/>
            <person name="Souza R.C."/>
            <person name="Vicentini R."/>
            <person name="Gazzinelli R.T."/>
            <person name="Neves Rde O."/>
            <person name="Silva R."/>
            <person name="Astolfi-Filho S."/>
            <person name="Maciel T.E."/>
            <person name="Urmenyi T.P."/>
            <person name="Tadei W.P."/>
            <person name="Camargo E.P."/>
            <person name="de Vasconcelos A.T."/>
        </authorList>
    </citation>
    <scope>NUCLEOTIDE SEQUENCE</scope>
</reference>
<feature type="compositionally biased region" description="Polar residues" evidence="20">
    <location>
        <begin position="427"/>
        <end position="445"/>
    </location>
</feature>
<evidence type="ECO:0000256" key="5">
    <source>
        <dbReference type="ARBA" id="ARBA00022679"/>
    </source>
</evidence>
<dbReference type="EMBL" id="ADMH02001488">
    <property type="protein sequence ID" value="ETN62355.1"/>
    <property type="molecule type" value="Genomic_DNA"/>
</dbReference>
<dbReference type="PROSITE" id="PS00107">
    <property type="entry name" value="PROTEIN_KINASE_ATP"/>
    <property type="match status" value="1"/>
</dbReference>
<evidence type="ECO:0000256" key="10">
    <source>
        <dbReference type="ARBA" id="ARBA00022842"/>
    </source>
</evidence>
<evidence type="ECO:0000256" key="8">
    <source>
        <dbReference type="ARBA" id="ARBA00022777"/>
    </source>
</evidence>
<dbReference type="VEuPathDB" id="VectorBase:ADAC005951"/>
<keyword evidence="10" id="KW-0460">Magnesium</keyword>
<keyword evidence="24" id="KW-1185">Reference proteome</keyword>
<dbReference type="FunFam" id="1.10.510.10:FF:000315">
    <property type="entry name" value="membrane-associated tyrosine- and threonine-specific cdc2-inhibitory kinase"/>
    <property type="match status" value="1"/>
</dbReference>
<dbReference type="SMART" id="SM00220">
    <property type="entry name" value="S_TKc"/>
    <property type="match status" value="1"/>
</dbReference>
<sequence>MKSLLPVPEFIDDDDCSFTFKKANRQRVASHLRRPPKLFHQSFNRCVHASAANVISFREDSQSELSALYNRSKTESYYEQCFDQLAKVGEGSFGEVFKVRSRTDGQLYAVKKSIALFRSERCRQACFEEVRRYEQFSDHENCVKLYQAWEQDERLYMQMELCKSSLENVAMVELPESRIWSILLDLLLALKSLHDRNLIHLDIKLANILVTDDGTCKLADFGLVFDLTQGNSRYASEGDSRYIAPELMEGRYTKAADIFSLGLATLELACNLELPKDGRMWHRLRSTQPLPDELTKKMSPVLRDIVQRMLRVQPEERPTVDVLLHHPTIQKLREDRSRSRLVRGIVGFFRRKMLSLRQFIAGALLWLVACFRLQHRKRPSDRENRRSSKCASRSFQEQSSGTLQGDSFYGRGEEEEDGDGVAESPGSKDSMQSTPTLNNSIPSQLPSIRIVNSTPLNHHHLHQMQNSLLHQLHQQHHQSGSGLRHHQNRLPCSPLRVLWFGEDEDDDLSLLNDSQTHNRHAISSTPLHGRTATSAAHANTTAEKLKHLNDSDSDIRPLSTSLPKDEQGQSPASGGGGRTAGGGNTSGHDSSIMATPNCSFHLLHSGGRGFAATTPSGCDSLSSGFASLPSKKRLHFNLDEDDTDSN</sequence>
<keyword evidence="12" id="KW-0472">Membrane</keyword>
<keyword evidence="8 22" id="KW-0418">Kinase</keyword>
<feature type="compositionally biased region" description="Gly residues" evidence="20">
    <location>
        <begin position="573"/>
        <end position="585"/>
    </location>
</feature>
<evidence type="ECO:0000256" key="1">
    <source>
        <dbReference type="ARBA" id="ARBA00004395"/>
    </source>
</evidence>
<evidence type="ECO:0000259" key="21">
    <source>
        <dbReference type="PROSITE" id="PS50011"/>
    </source>
</evidence>
<dbReference type="PANTHER" id="PTHR11042:SF183">
    <property type="entry name" value="MEMBRANE-ASSOCIATED TYROSINE- AND THREONINE-SPECIFIC CDC2-INHIBITORY KINASE"/>
    <property type="match status" value="1"/>
</dbReference>
<accession>W5JHG7</accession>
<evidence type="ECO:0000313" key="24">
    <source>
        <dbReference type="Proteomes" id="UP000000673"/>
    </source>
</evidence>
<evidence type="ECO:0000256" key="9">
    <source>
        <dbReference type="ARBA" id="ARBA00022840"/>
    </source>
</evidence>
<dbReference type="FunCoup" id="W5JHG7">
    <property type="interactions" value="302"/>
</dbReference>
<evidence type="ECO:0000256" key="12">
    <source>
        <dbReference type="ARBA" id="ARBA00023136"/>
    </source>
</evidence>
<dbReference type="Gene3D" id="1.10.510.10">
    <property type="entry name" value="Transferase(Phosphotransferase) domain 1"/>
    <property type="match status" value="1"/>
</dbReference>
<proteinExistence type="inferred from homology"/>
<dbReference type="GO" id="GO:0004674">
    <property type="term" value="F:protein serine/threonine kinase activity"/>
    <property type="evidence" value="ECO:0007669"/>
    <property type="project" value="UniProtKB-KW"/>
</dbReference>
<dbReference type="GO" id="GO:0051321">
    <property type="term" value="P:meiotic cell cycle"/>
    <property type="evidence" value="ECO:0007669"/>
    <property type="project" value="TreeGrafter"/>
</dbReference>
<keyword evidence="3" id="KW-0723">Serine/threonine-protein kinase</keyword>
<dbReference type="GO" id="GO:0046872">
    <property type="term" value="F:metal ion binding"/>
    <property type="evidence" value="ECO:0007669"/>
    <property type="project" value="UniProtKB-KW"/>
</dbReference>
<evidence type="ECO:0000256" key="4">
    <source>
        <dbReference type="ARBA" id="ARBA00022553"/>
    </source>
</evidence>
<dbReference type="Pfam" id="PF00069">
    <property type="entry name" value="Pkinase"/>
    <property type="match status" value="1"/>
</dbReference>
<dbReference type="GO" id="GO:0000139">
    <property type="term" value="C:Golgi membrane"/>
    <property type="evidence" value="ECO:0007669"/>
    <property type="project" value="UniProtKB-SubCell"/>
</dbReference>
<comment type="catalytic activity">
    <reaction evidence="16">
        <text>L-seryl-[protein] + ATP = O-phospho-L-seryl-[protein] + ADP + H(+)</text>
        <dbReference type="Rhea" id="RHEA:17989"/>
        <dbReference type="Rhea" id="RHEA-COMP:9863"/>
        <dbReference type="Rhea" id="RHEA-COMP:11604"/>
        <dbReference type="ChEBI" id="CHEBI:15378"/>
        <dbReference type="ChEBI" id="CHEBI:29999"/>
        <dbReference type="ChEBI" id="CHEBI:30616"/>
        <dbReference type="ChEBI" id="CHEBI:83421"/>
        <dbReference type="ChEBI" id="CHEBI:456216"/>
        <dbReference type="EC" id="2.7.11.1"/>
    </reaction>
</comment>
<dbReference type="InterPro" id="IPR008271">
    <property type="entry name" value="Ser/Thr_kinase_AS"/>
</dbReference>
<reference evidence="22 24" key="1">
    <citation type="journal article" date="2010" name="BMC Genomics">
        <title>Combination of measures distinguishes pre-miRNAs from other stem-loops in the genome of the newly sequenced Anopheles darlingi.</title>
        <authorList>
            <person name="Mendes N.D."/>
            <person name="Freitas A.T."/>
            <person name="Vasconcelos A.T."/>
            <person name="Sagot M.F."/>
        </authorList>
    </citation>
    <scope>NUCLEOTIDE SEQUENCE</scope>
</reference>
<evidence type="ECO:0000313" key="23">
    <source>
        <dbReference type="EnsemblMetazoa" id="ADAC005951-PA"/>
    </source>
</evidence>
<dbReference type="FunFam" id="3.30.200.20:FF:000280">
    <property type="entry name" value="membrane-associated tyrosine- and threonine-specific cdc2-inhibitory kinase"/>
    <property type="match status" value="1"/>
</dbReference>
<reference evidence="22" key="2">
    <citation type="submission" date="2010-05" db="EMBL/GenBank/DDBJ databases">
        <authorList>
            <person name="Almeida L.G."/>
            <person name="Nicolas M.F."/>
            <person name="Souza R.C."/>
            <person name="Vasconcelos A.T.R."/>
        </authorList>
    </citation>
    <scope>NUCLEOTIDE SEQUENCE</scope>
</reference>
<evidence type="ECO:0000256" key="13">
    <source>
        <dbReference type="ARBA" id="ARBA00023306"/>
    </source>
</evidence>
<dbReference type="STRING" id="43151.W5JHG7"/>
<feature type="compositionally biased region" description="Polar residues" evidence="20">
    <location>
        <begin position="389"/>
        <end position="405"/>
    </location>
</feature>
<evidence type="ECO:0000256" key="18">
    <source>
        <dbReference type="ARBA" id="ARBA00084081"/>
    </source>
</evidence>
<dbReference type="InterPro" id="IPR011009">
    <property type="entry name" value="Kinase-like_dom_sf"/>
</dbReference>
<dbReference type="GO" id="GO:0110031">
    <property type="term" value="P:negative regulation of G2/MI transition of meiotic cell cycle"/>
    <property type="evidence" value="ECO:0007669"/>
    <property type="project" value="TreeGrafter"/>
</dbReference>
<keyword evidence="6" id="KW-0479">Metal-binding</keyword>
<keyword evidence="9 19" id="KW-0067">ATP-binding</keyword>
<protein>
    <recommendedName>
        <fullName evidence="17">Membrane-associated tyrosine- and threonine-specific cdc2-inhibitory kinase</fullName>
        <ecNumber evidence="2">2.7.11.1</ecNumber>
    </recommendedName>
    <alternativeName>
        <fullName evidence="18">Myt1 kinase</fullName>
    </alternativeName>
</protein>
<dbReference type="GO" id="GO:0005524">
    <property type="term" value="F:ATP binding"/>
    <property type="evidence" value="ECO:0007669"/>
    <property type="project" value="UniProtKB-UniRule"/>
</dbReference>
<dbReference type="PANTHER" id="PTHR11042">
    <property type="entry name" value="EUKARYOTIC TRANSLATION INITIATION FACTOR 2-ALPHA KINASE EIF2-ALPHA KINASE -RELATED"/>
    <property type="match status" value="1"/>
</dbReference>
<keyword evidence="7 19" id="KW-0547">Nucleotide-binding</keyword>
<dbReference type="SUPFAM" id="SSF56112">
    <property type="entry name" value="Protein kinase-like (PK-like)"/>
    <property type="match status" value="1"/>
</dbReference>
<evidence type="ECO:0000256" key="2">
    <source>
        <dbReference type="ARBA" id="ARBA00012513"/>
    </source>
</evidence>
<keyword evidence="13" id="KW-0131">Cell cycle</keyword>
<comment type="similarity">
    <text evidence="14">Belongs to the protein kinase superfamily. Ser/Thr protein kinase family. GCN2 subfamily.</text>
</comment>